<name>A0A815U0R5_ADIRI</name>
<evidence type="ECO:0000313" key="2">
    <source>
        <dbReference type="EMBL" id="CAF1509413.1"/>
    </source>
</evidence>
<keyword evidence="3" id="KW-1185">Reference proteome</keyword>
<dbReference type="Proteomes" id="UP000663828">
    <property type="component" value="Unassembled WGS sequence"/>
</dbReference>
<reference evidence="2" key="1">
    <citation type="submission" date="2021-02" db="EMBL/GenBank/DDBJ databases">
        <authorList>
            <person name="Nowell W R."/>
        </authorList>
    </citation>
    <scope>NUCLEOTIDE SEQUENCE</scope>
</reference>
<evidence type="ECO:0000313" key="3">
    <source>
        <dbReference type="Proteomes" id="UP000663828"/>
    </source>
</evidence>
<organism evidence="2 3">
    <name type="scientific">Adineta ricciae</name>
    <name type="common">Rotifer</name>
    <dbReference type="NCBI Taxonomy" id="249248"/>
    <lineage>
        <taxon>Eukaryota</taxon>
        <taxon>Metazoa</taxon>
        <taxon>Spiralia</taxon>
        <taxon>Gnathifera</taxon>
        <taxon>Rotifera</taxon>
        <taxon>Eurotatoria</taxon>
        <taxon>Bdelloidea</taxon>
        <taxon>Adinetida</taxon>
        <taxon>Adinetidae</taxon>
        <taxon>Adineta</taxon>
    </lineage>
</organism>
<proteinExistence type="predicted"/>
<dbReference type="EMBL" id="CAJNOR010004530">
    <property type="protein sequence ID" value="CAF1509413.1"/>
    <property type="molecule type" value="Genomic_DNA"/>
</dbReference>
<accession>A0A815U0R5</accession>
<dbReference type="EMBL" id="CAJNOJ010000178">
    <property type="protein sequence ID" value="CAF1248051.1"/>
    <property type="molecule type" value="Genomic_DNA"/>
</dbReference>
<evidence type="ECO:0000313" key="1">
    <source>
        <dbReference type="EMBL" id="CAF1248051.1"/>
    </source>
</evidence>
<gene>
    <name evidence="1" type="ORF">EDS130_LOCUS27816</name>
    <name evidence="2" type="ORF">XAT740_LOCUS40128</name>
</gene>
<comment type="caution">
    <text evidence="2">The sequence shown here is derived from an EMBL/GenBank/DDBJ whole genome shotgun (WGS) entry which is preliminary data.</text>
</comment>
<dbReference type="Proteomes" id="UP000663852">
    <property type="component" value="Unassembled WGS sequence"/>
</dbReference>
<sequence length="136" mass="15925">MFKNDLSYLYSDDILSSTVQDSSMKVAKRCENEAVRIGINRRAMTINHRSKHLLIFGDDMFKRDRNRLISRKMKDKRHYSEKNLLKQICQLESGSSFIENQLRQLQLPKNTLEDVTNNNFSLKMTIDSGFDLSMKS</sequence>
<dbReference type="AlphaFoldDB" id="A0A815U0R5"/>
<protein>
    <submittedName>
        <fullName evidence="2">Uncharacterized protein</fullName>
    </submittedName>
</protein>